<dbReference type="SUPFAM" id="SSF69360">
    <property type="entry name" value="Cell wall binding repeat"/>
    <property type="match status" value="1"/>
</dbReference>
<evidence type="ECO:0000256" key="1">
    <source>
        <dbReference type="ARBA" id="ARBA00022737"/>
    </source>
</evidence>
<dbReference type="RefSeq" id="WP_021642600.1">
    <property type="nucleotide sequence ID" value="NZ_CACRUA010000020.1"/>
</dbReference>
<name>A0A6N3CYR2_CLOSY</name>
<feature type="chain" id="PRO_5026962939" evidence="2">
    <location>
        <begin position="24"/>
        <end position="254"/>
    </location>
</feature>
<evidence type="ECO:0000256" key="2">
    <source>
        <dbReference type="SAM" id="SignalP"/>
    </source>
</evidence>
<dbReference type="InterPro" id="IPR018337">
    <property type="entry name" value="Cell_wall/Cho-bd_repeat"/>
</dbReference>
<dbReference type="Pfam" id="PF19085">
    <property type="entry name" value="Choline_bind_2"/>
    <property type="match status" value="1"/>
</dbReference>
<keyword evidence="2" id="KW-0732">Signal</keyword>
<dbReference type="Gene3D" id="2.10.270.10">
    <property type="entry name" value="Cholin Binding"/>
    <property type="match status" value="1"/>
</dbReference>
<evidence type="ECO:0000313" key="3">
    <source>
        <dbReference type="EMBL" id="VYU20278.1"/>
    </source>
</evidence>
<protein>
    <submittedName>
        <fullName evidence="3">Uncharacterized protein</fullName>
    </submittedName>
</protein>
<feature type="signal peptide" evidence="2">
    <location>
        <begin position="1"/>
        <end position="23"/>
    </location>
</feature>
<dbReference type="EMBL" id="CACRUA010000020">
    <property type="protein sequence ID" value="VYU20278.1"/>
    <property type="molecule type" value="Genomic_DNA"/>
</dbReference>
<dbReference type="AlphaFoldDB" id="A0A6N3CYR2"/>
<proteinExistence type="predicted"/>
<reference evidence="3" key="1">
    <citation type="submission" date="2019-11" db="EMBL/GenBank/DDBJ databases">
        <authorList>
            <person name="Feng L."/>
        </authorList>
    </citation>
    <scope>NUCLEOTIDE SEQUENCE</scope>
    <source>
        <strain evidence="3">CsymbiosumLFYP84</strain>
    </source>
</reference>
<keyword evidence="1" id="KW-0677">Repeat</keyword>
<accession>A0A6N3CYR2</accession>
<gene>
    <name evidence="3" type="ORF">CSLFYP84_01572</name>
</gene>
<organism evidence="3">
    <name type="scientific">Clostridium symbiosum</name>
    <name type="common">Bacteroides symbiosus</name>
    <dbReference type="NCBI Taxonomy" id="1512"/>
    <lineage>
        <taxon>Bacteria</taxon>
        <taxon>Bacillati</taxon>
        <taxon>Bacillota</taxon>
        <taxon>Clostridia</taxon>
        <taxon>Lachnospirales</taxon>
        <taxon>Lachnospiraceae</taxon>
        <taxon>Otoolea</taxon>
    </lineage>
</organism>
<sequence>MKKKLFAAALVMFSMTTAFPAYAAGWQKDPSGWRWQRDDETFVTNGWEWLDGNQDQIAECYYFDQYGYMMRNTQTPDGHQVNPDGSWVVDGVVQSRNVGANGNEAGNAGTLTDHSYSNEWLGYRLELLAPAKFAYKDKNEELLTVRVSPLGEALTAATVDMGFMKKQDGWNLENYVDYYVNLLRTAGYGDVKTEAGAVLGDGNTYTAISGKTAEGTGREYYIRISGDYLILFTADYADGYKEAAASVMAAVKPY</sequence>